<evidence type="ECO:0000256" key="4">
    <source>
        <dbReference type="ARBA" id="ARBA00022737"/>
    </source>
</evidence>
<feature type="region of interest" description="Disordered" evidence="6">
    <location>
        <begin position="593"/>
        <end position="615"/>
    </location>
</feature>
<dbReference type="InterPro" id="IPR052065">
    <property type="entry name" value="Compl_asym_regulator"/>
</dbReference>
<feature type="chain" id="PRO_5046494723" description="Hemicentin-1" evidence="7">
    <location>
        <begin position="26"/>
        <end position="1266"/>
    </location>
</feature>
<keyword evidence="3 7" id="KW-0732">Signal</keyword>
<feature type="region of interest" description="Disordered" evidence="6">
    <location>
        <begin position="819"/>
        <end position="841"/>
    </location>
</feature>
<comment type="caution">
    <text evidence="8">The sequence shown here is derived from an EMBL/GenBank/DDBJ whole genome shotgun (WGS) entry which is preliminary data.</text>
</comment>
<dbReference type="Gene3D" id="2.20.100.10">
    <property type="entry name" value="Thrombospondin type-1 (TSP1) repeat"/>
    <property type="match status" value="21"/>
</dbReference>
<evidence type="ECO:0008006" key="10">
    <source>
        <dbReference type="Google" id="ProtNLM"/>
    </source>
</evidence>
<keyword evidence="4" id="KW-0677">Repeat</keyword>
<evidence type="ECO:0000256" key="7">
    <source>
        <dbReference type="SAM" id="SignalP"/>
    </source>
</evidence>
<evidence type="ECO:0000256" key="3">
    <source>
        <dbReference type="ARBA" id="ARBA00022729"/>
    </source>
</evidence>
<dbReference type="SUPFAM" id="SSF82895">
    <property type="entry name" value="TSP-1 type 1 repeat"/>
    <property type="match status" value="21"/>
</dbReference>
<organism evidence="8 9">
    <name type="scientific">Porites lobata</name>
    <dbReference type="NCBI Taxonomy" id="104759"/>
    <lineage>
        <taxon>Eukaryota</taxon>
        <taxon>Metazoa</taxon>
        <taxon>Cnidaria</taxon>
        <taxon>Anthozoa</taxon>
        <taxon>Hexacorallia</taxon>
        <taxon>Scleractinia</taxon>
        <taxon>Fungiina</taxon>
        <taxon>Poritidae</taxon>
        <taxon>Porites</taxon>
    </lineage>
</organism>
<evidence type="ECO:0000256" key="5">
    <source>
        <dbReference type="ARBA" id="ARBA00023157"/>
    </source>
</evidence>
<gene>
    <name evidence="8" type="ORF">PLOB_00044410</name>
</gene>
<keyword evidence="9" id="KW-1185">Reference proteome</keyword>
<evidence type="ECO:0000256" key="2">
    <source>
        <dbReference type="ARBA" id="ARBA00022525"/>
    </source>
</evidence>
<dbReference type="EMBL" id="CALNXK010000075">
    <property type="protein sequence ID" value="CAH3145198.1"/>
    <property type="molecule type" value="Genomic_DNA"/>
</dbReference>
<proteinExistence type="predicted"/>
<comment type="subcellular location">
    <subcellularLocation>
        <location evidence="1">Secreted</location>
    </subcellularLocation>
</comment>
<feature type="region of interest" description="Disordered" evidence="6">
    <location>
        <begin position="988"/>
        <end position="1010"/>
    </location>
</feature>
<dbReference type="PROSITE" id="PS50092">
    <property type="entry name" value="TSP1"/>
    <property type="match status" value="21"/>
</dbReference>
<dbReference type="SMART" id="SM00209">
    <property type="entry name" value="TSP1"/>
    <property type="match status" value="21"/>
</dbReference>
<sequence length="1266" mass="137057">MRCEYVTRITSIVLIIICLVNEMVSEPRFSWAARRRRRRYCKPVDCIPGEWSPWSDCSHTCGPNGHSTTRRKIIKPAQCGGKCLVTTVGARACNRFCLNGGTLIRSSCHCKNGYKGECCGEMESGTWTNWGAWCACSKTCGRGTQYRKRSCTKPRGYGCLGNSEEYRSCMMKSCNLDGGWSAWSHWGQCTGSCGSGLQTRKRSCTNPPPGYGGKKCSGPAEQHKNCFLQRCPVNGGWSSWSSWASCSKSCGYGYQSKRRYCNNPSPGYGGKPCVGASTKTRGCSVKRQCPVDGGWSGWHSWSKCSRTCGQGHQFSHRYCNNPTPKYGGKHCVGSDKKTRSCSIKSCSVNGGWSPWGNWCACSKTCGTGSQYRKRSCTRPPPAYGGKPCEGQAKQTRACNQKLCPVHGGWSSWTQWGACSKTCGNGKQYSRRYCNNPVPKYGGKKCYGAAVKTRDCKVKPCPVNGRWSKWAAWSKCSRTCGQGKQTRNRTCTNPPPKYGGTCVGPATQTKSCLVKKCPVNGGWGTWSKWHACSKTCGNGTQYRSRFCNKPSPAHGGKQCSGPTKETRKCNTKTCPVNGRWSLWARWSACSKTCGTGTKTRKRSCTNPPPQNGGKGCKGIDKQTKSCLLKTCPTDGGWSAWGKWCACSKTCGTGTQHRGRTCTNPRPAYGGRQCLGENTETRNCNTNSCPGYGGWGSWGTWSACSKTCGTGSQSRKRTCFGYNSGYDKCPGSHEETRDCNTQMCPVNGRWSLWATWSACSKTCGTGTKTRKRSCTNPPPQNGGKDCKGIDKQTKSCLLKACPINGRWSLWATWSACSKTCGTGTKTRKRSCTNPPPQNGGKGCKGIDKQTKSCLLKTCPTDGGWSAWGKWCACSKTCGTGTQHRSRTCTNPRPAYGGRQCLGENTETRNCNTNSCPGYGGWGSWGTWSACSKTCGTGSQSRKRTCFGYNSGYDKCPGSHEETRDCNTQMCPVNGRWSLWATWSACSKTCGTGTKTRKRSCTNPPPQNGGKDCKGIDKQTKSCLLKACPINGRWSLWATWSACSKTCETGTKTRKRSCTNPPPQNGGKGCKGIDKQTKSCLLKACPIVVNGGWGNWSDWSACSASCGPGNSIRTRRCDSPPPGSGGNPCVGLRLENKPCNLRPCPTVAVVNGGWGNWSEWSACSTSCGPGTSIRTRRCDNPPPSPGGKSCVGLPVGNKPCDLGPCPGDCWSDWSDWSDWSQCTKACGCGKQFRVRFCNCAYGQGHSQCQGPGESSQTCNCNACPNGPPF</sequence>
<evidence type="ECO:0000256" key="6">
    <source>
        <dbReference type="SAM" id="MobiDB-lite"/>
    </source>
</evidence>
<name>A0ABN8PMZ7_9CNID</name>
<evidence type="ECO:0000256" key="1">
    <source>
        <dbReference type="ARBA" id="ARBA00004613"/>
    </source>
</evidence>
<dbReference type="InterPro" id="IPR036383">
    <property type="entry name" value="TSP1_rpt_sf"/>
</dbReference>
<dbReference type="Pfam" id="PF00090">
    <property type="entry name" value="TSP_1"/>
    <property type="match status" value="21"/>
</dbReference>
<protein>
    <recommendedName>
        <fullName evidence="10">Hemicentin-1</fullName>
    </recommendedName>
</protein>
<evidence type="ECO:0000313" key="8">
    <source>
        <dbReference type="EMBL" id="CAH3145198.1"/>
    </source>
</evidence>
<dbReference type="PRINTS" id="PR01705">
    <property type="entry name" value="TSP1REPEAT"/>
</dbReference>
<feature type="signal peptide" evidence="7">
    <location>
        <begin position="1"/>
        <end position="25"/>
    </location>
</feature>
<evidence type="ECO:0000313" key="9">
    <source>
        <dbReference type="Proteomes" id="UP001159405"/>
    </source>
</evidence>
<dbReference type="Proteomes" id="UP001159405">
    <property type="component" value="Unassembled WGS sequence"/>
</dbReference>
<dbReference type="PANTHER" id="PTHR22906:SF43">
    <property type="entry name" value="PROPERDIN"/>
    <property type="match status" value="1"/>
</dbReference>
<reference evidence="8 9" key="1">
    <citation type="submission" date="2022-05" db="EMBL/GenBank/DDBJ databases">
        <authorList>
            <consortium name="Genoscope - CEA"/>
            <person name="William W."/>
        </authorList>
    </citation>
    <scope>NUCLEOTIDE SEQUENCE [LARGE SCALE GENOMIC DNA]</scope>
</reference>
<dbReference type="InterPro" id="IPR000884">
    <property type="entry name" value="TSP1_rpt"/>
</dbReference>
<dbReference type="PANTHER" id="PTHR22906">
    <property type="entry name" value="PROPERDIN"/>
    <property type="match status" value="1"/>
</dbReference>
<keyword evidence="2" id="KW-0964">Secreted</keyword>
<keyword evidence="5" id="KW-1015">Disulfide bond</keyword>
<feature type="region of interest" description="Disordered" evidence="6">
    <location>
        <begin position="761"/>
        <end position="784"/>
    </location>
</feature>
<feature type="region of interest" description="Disordered" evidence="6">
    <location>
        <begin position="1049"/>
        <end position="1068"/>
    </location>
</feature>
<accession>A0ABN8PMZ7</accession>